<dbReference type="Gene3D" id="3.80.10.10">
    <property type="entry name" value="Ribonuclease Inhibitor"/>
    <property type="match status" value="1"/>
</dbReference>
<dbReference type="InterPro" id="IPR001810">
    <property type="entry name" value="F-box_dom"/>
</dbReference>
<protein>
    <recommendedName>
        <fullName evidence="1">F-box domain-containing protein</fullName>
    </recommendedName>
</protein>
<dbReference type="SUPFAM" id="SSF52058">
    <property type="entry name" value="L domain-like"/>
    <property type="match status" value="1"/>
</dbReference>
<proteinExistence type="predicted"/>
<comment type="caution">
    <text evidence="2">The sequence shown here is derived from an EMBL/GenBank/DDBJ whole genome shotgun (WGS) entry which is preliminary data.</text>
</comment>
<dbReference type="Proteomes" id="UP000195602">
    <property type="component" value="Unassembled WGS sequence"/>
</dbReference>
<dbReference type="Pfam" id="PF12937">
    <property type="entry name" value="F-box-like"/>
    <property type="match status" value="1"/>
</dbReference>
<dbReference type="PROSITE" id="PS50181">
    <property type="entry name" value="FBOX"/>
    <property type="match status" value="1"/>
</dbReference>
<gene>
    <name evidence="2" type="ORF">A9F13_01g06435</name>
</gene>
<dbReference type="Gene3D" id="1.20.1280.50">
    <property type="match status" value="1"/>
</dbReference>
<dbReference type="KEGG" id="clus:A9F13_01g06435"/>
<evidence type="ECO:0000259" key="1">
    <source>
        <dbReference type="PROSITE" id="PS50181"/>
    </source>
</evidence>
<dbReference type="InterPro" id="IPR036047">
    <property type="entry name" value="F-box-like_dom_sf"/>
</dbReference>
<dbReference type="InterPro" id="IPR032675">
    <property type="entry name" value="LRR_dom_sf"/>
</dbReference>
<evidence type="ECO:0000313" key="2">
    <source>
        <dbReference type="EMBL" id="OVF11173.1"/>
    </source>
</evidence>
<accession>A0AA91Q5P2</accession>
<feature type="domain" description="F-box" evidence="1">
    <location>
        <begin position="11"/>
        <end position="63"/>
    </location>
</feature>
<evidence type="ECO:0000313" key="3">
    <source>
        <dbReference type="Proteomes" id="UP000195602"/>
    </source>
</evidence>
<name>A0AA91Q5P2_CLALS</name>
<organism evidence="2 3">
    <name type="scientific">Clavispora lusitaniae</name>
    <name type="common">Candida lusitaniae</name>
    <dbReference type="NCBI Taxonomy" id="36911"/>
    <lineage>
        <taxon>Eukaryota</taxon>
        <taxon>Fungi</taxon>
        <taxon>Dikarya</taxon>
        <taxon>Ascomycota</taxon>
        <taxon>Saccharomycotina</taxon>
        <taxon>Pichiomycetes</taxon>
        <taxon>Metschnikowiaceae</taxon>
        <taxon>Clavispora</taxon>
    </lineage>
</organism>
<dbReference type="EMBL" id="LYUB02000001">
    <property type="protein sequence ID" value="OVF11173.1"/>
    <property type="molecule type" value="Genomic_DNA"/>
</dbReference>
<dbReference type="SUPFAM" id="SSF81383">
    <property type="entry name" value="F-box domain"/>
    <property type="match status" value="1"/>
</dbReference>
<dbReference type="CDD" id="cd09917">
    <property type="entry name" value="F-box_SF"/>
    <property type="match status" value="1"/>
</dbReference>
<reference evidence="2 3" key="1">
    <citation type="submission" date="2017-04" db="EMBL/GenBank/DDBJ databases">
        <title>Draft genome of the yeast Clavispora lusitaniae type strain CBS 6936.</title>
        <authorList>
            <person name="Durrens P."/>
            <person name="Klopp C."/>
            <person name="Biteau N."/>
            <person name="Fitton-Ouhabi V."/>
            <person name="Dementhon K."/>
            <person name="Accoceberry I."/>
            <person name="Sherman D.J."/>
            <person name="Noel T."/>
        </authorList>
    </citation>
    <scope>NUCLEOTIDE SEQUENCE [LARGE SCALE GENOMIC DNA]</scope>
    <source>
        <strain evidence="2 3">CBS 6936</strain>
    </source>
</reference>
<sequence>MSPSAKRYKRQRLLTDLPEDLLEIIFSHLLPSDVKSLSLVCREFRERLVIYMFKHIKATWDQIIDLHKNKQGTAISQYRHLVRSLRITEANSFNEYQQKTFGMLLAPSVLPNLIRVTVNSDNSSYWLKYNESFHIRSLSLYSDKEVNSIKIFHLSHIAGLHGLRQLCLSKYHFNWIEEEALNLSTLETLSLQDCTWEYPFNLEYFNHSDSLHDLSITYSNNNPFILSERFINFLEAPFPSRASSLRNIKISFFGITCNKKFLTMTIFSRLLHTFDALESLVLEGWTANLAYLRTGLKQHKFRFPTSIKLLLECFGDLGVREFVADCETVPNLKLTVDNVLGN</sequence>
<dbReference type="AlphaFoldDB" id="A0AA91Q5P2"/>